<dbReference type="EMBL" id="CAWUPB010001194">
    <property type="protein sequence ID" value="CAK7354298.1"/>
    <property type="molecule type" value="Genomic_DNA"/>
</dbReference>
<dbReference type="GO" id="GO:0006952">
    <property type="term" value="P:defense response"/>
    <property type="evidence" value="ECO:0007669"/>
    <property type="project" value="UniProtKB-KW"/>
</dbReference>
<evidence type="ECO:0000256" key="3">
    <source>
        <dbReference type="ARBA" id="ARBA00022821"/>
    </source>
</evidence>
<evidence type="ECO:0000259" key="4">
    <source>
        <dbReference type="Pfam" id="PF18052"/>
    </source>
</evidence>
<organism evidence="5 6">
    <name type="scientific">Dovyalis caffra</name>
    <dbReference type="NCBI Taxonomy" id="77055"/>
    <lineage>
        <taxon>Eukaryota</taxon>
        <taxon>Viridiplantae</taxon>
        <taxon>Streptophyta</taxon>
        <taxon>Embryophyta</taxon>
        <taxon>Tracheophyta</taxon>
        <taxon>Spermatophyta</taxon>
        <taxon>Magnoliopsida</taxon>
        <taxon>eudicotyledons</taxon>
        <taxon>Gunneridae</taxon>
        <taxon>Pentapetalae</taxon>
        <taxon>rosids</taxon>
        <taxon>fabids</taxon>
        <taxon>Malpighiales</taxon>
        <taxon>Salicaceae</taxon>
        <taxon>Flacourtieae</taxon>
        <taxon>Dovyalis</taxon>
    </lineage>
</organism>
<dbReference type="Gene3D" id="1.20.5.4130">
    <property type="match status" value="1"/>
</dbReference>
<feature type="domain" description="Disease resistance N-terminal" evidence="4">
    <location>
        <begin position="11"/>
        <end position="55"/>
    </location>
</feature>
<comment type="caution">
    <text evidence="5">The sequence shown here is derived from an EMBL/GenBank/DDBJ whole genome shotgun (WGS) entry which is preliminary data.</text>
</comment>
<gene>
    <name evidence="5" type="ORF">DCAF_LOCUS25165</name>
</gene>
<evidence type="ECO:0000256" key="2">
    <source>
        <dbReference type="ARBA" id="ARBA00022741"/>
    </source>
</evidence>
<dbReference type="Pfam" id="PF18052">
    <property type="entry name" value="Rx_N"/>
    <property type="match status" value="1"/>
</dbReference>
<name>A0AAV1SQ20_9ROSI</name>
<sequence>MAEAVLFSIAEELVKKLGSVAAQEVAFWCGVKDQLRKLAATVTRIKAVLDDAAEQA</sequence>
<evidence type="ECO:0000256" key="1">
    <source>
        <dbReference type="ARBA" id="ARBA00022737"/>
    </source>
</evidence>
<dbReference type="InterPro" id="IPR041118">
    <property type="entry name" value="Rx_N"/>
</dbReference>
<keyword evidence="1" id="KW-0677">Repeat</keyword>
<dbReference type="Proteomes" id="UP001314170">
    <property type="component" value="Unassembled WGS sequence"/>
</dbReference>
<keyword evidence="6" id="KW-1185">Reference proteome</keyword>
<keyword evidence="3" id="KW-0611">Plant defense</keyword>
<protein>
    <recommendedName>
        <fullName evidence="4">Disease resistance N-terminal domain-containing protein</fullName>
    </recommendedName>
</protein>
<evidence type="ECO:0000313" key="6">
    <source>
        <dbReference type="Proteomes" id="UP001314170"/>
    </source>
</evidence>
<proteinExistence type="predicted"/>
<dbReference type="AlphaFoldDB" id="A0AAV1SQ20"/>
<keyword evidence="2" id="KW-0547">Nucleotide-binding</keyword>
<evidence type="ECO:0000313" key="5">
    <source>
        <dbReference type="EMBL" id="CAK7354298.1"/>
    </source>
</evidence>
<reference evidence="5 6" key="1">
    <citation type="submission" date="2024-01" db="EMBL/GenBank/DDBJ databases">
        <authorList>
            <person name="Waweru B."/>
        </authorList>
    </citation>
    <scope>NUCLEOTIDE SEQUENCE [LARGE SCALE GENOMIC DNA]</scope>
</reference>
<accession>A0AAV1SQ20</accession>
<dbReference type="GO" id="GO:0000166">
    <property type="term" value="F:nucleotide binding"/>
    <property type="evidence" value="ECO:0007669"/>
    <property type="project" value="UniProtKB-KW"/>
</dbReference>